<reference evidence="5" key="1">
    <citation type="journal article" date="2021" name="New Phytol.">
        <title>Evolutionary innovations through gain and loss of genes in the ectomycorrhizal Boletales.</title>
        <authorList>
            <person name="Wu G."/>
            <person name="Miyauchi S."/>
            <person name="Morin E."/>
            <person name="Kuo A."/>
            <person name="Drula E."/>
            <person name="Varga T."/>
            <person name="Kohler A."/>
            <person name="Feng B."/>
            <person name="Cao Y."/>
            <person name="Lipzen A."/>
            <person name="Daum C."/>
            <person name="Hundley H."/>
            <person name="Pangilinan J."/>
            <person name="Johnson J."/>
            <person name="Barry K."/>
            <person name="LaButti K."/>
            <person name="Ng V."/>
            <person name="Ahrendt S."/>
            <person name="Min B."/>
            <person name="Choi I.G."/>
            <person name="Park H."/>
            <person name="Plett J.M."/>
            <person name="Magnuson J."/>
            <person name="Spatafora J.W."/>
            <person name="Nagy L.G."/>
            <person name="Henrissat B."/>
            <person name="Grigoriev I.V."/>
            <person name="Yang Z.L."/>
            <person name="Xu J."/>
            <person name="Martin F.M."/>
        </authorList>
    </citation>
    <scope>NUCLEOTIDE SEQUENCE</scope>
    <source>
        <strain evidence="5">KKN 215</strain>
    </source>
</reference>
<dbReference type="AlphaFoldDB" id="A0A8K0XT49"/>
<organism evidence="5 6">
    <name type="scientific">Cristinia sonorae</name>
    <dbReference type="NCBI Taxonomy" id="1940300"/>
    <lineage>
        <taxon>Eukaryota</taxon>
        <taxon>Fungi</taxon>
        <taxon>Dikarya</taxon>
        <taxon>Basidiomycota</taxon>
        <taxon>Agaricomycotina</taxon>
        <taxon>Agaricomycetes</taxon>
        <taxon>Agaricomycetidae</taxon>
        <taxon>Agaricales</taxon>
        <taxon>Pleurotineae</taxon>
        <taxon>Stephanosporaceae</taxon>
        <taxon>Cristinia</taxon>
    </lineage>
</organism>
<dbReference type="Pfam" id="PF16486">
    <property type="entry name" value="ArgoN"/>
    <property type="match status" value="1"/>
</dbReference>
<dbReference type="SUPFAM" id="SSF53098">
    <property type="entry name" value="Ribonuclease H-like"/>
    <property type="match status" value="1"/>
</dbReference>
<dbReference type="InterPro" id="IPR036085">
    <property type="entry name" value="PAZ_dom_sf"/>
</dbReference>
<dbReference type="InterPro" id="IPR003165">
    <property type="entry name" value="Piwi"/>
</dbReference>
<dbReference type="OrthoDB" id="10252740at2759"/>
<dbReference type="Pfam" id="PF02171">
    <property type="entry name" value="Piwi"/>
    <property type="match status" value="1"/>
</dbReference>
<evidence type="ECO:0000313" key="6">
    <source>
        <dbReference type="Proteomes" id="UP000813824"/>
    </source>
</evidence>
<evidence type="ECO:0000259" key="4">
    <source>
        <dbReference type="PROSITE" id="PS50822"/>
    </source>
</evidence>
<evidence type="ECO:0000259" key="3">
    <source>
        <dbReference type="PROSITE" id="PS50821"/>
    </source>
</evidence>
<dbReference type="InterPro" id="IPR014811">
    <property type="entry name" value="ArgoL1"/>
</dbReference>
<evidence type="ECO:0000313" key="5">
    <source>
        <dbReference type="EMBL" id="KAH8105177.1"/>
    </source>
</evidence>
<name>A0A8K0XT49_9AGAR</name>
<dbReference type="InterPro" id="IPR032472">
    <property type="entry name" value="ArgoL2"/>
</dbReference>
<dbReference type="SMART" id="SM00950">
    <property type="entry name" value="Piwi"/>
    <property type="match status" value="1"/>
</dbReference>
<dbReference type="InterPro" id="IPR036397">
    <property type="entry name" value="RNaseH_sf"/>
</dbReference>
<sequence length="901" mass="101270">MPLRPGWGTKGKPIVLRANFFAVTLPKDLKIYEYEIKYTEPTPRPGKKKEKIPGPVQGQTLVLLEGLPAYQPFKTHVAHDRRTRLVSSKGLPENLHFDVLFTEELENGPRPDAPTYRVTFDLKNEYNTNELTQAMEGNGQYRESTIDAAGKEKLSLISALNLVLQQHASRTGIRVGKNRYFFDFGNRSHIPLSLGLYARQGFFLSVRPTYKQLMVNINVCMTAFYEPGNLADAMLEFQRRSQGGMPNIFVDRLQVITHHLPYPKKYTLCKIVSATARRQMMDYEGARISIEQFFKKKYNVTLRHADDLPLVDATGPNSRVLTYLPAELCEIPPNQAFRGLLDSTSTAAMIKVAANPPPFNARTIINDGIPSLGLRHNAHEGPLQGFGLSVGNDMAAIPARVLDAPMVSYKVGKPNVRDASWNILNVKFHKGGNMQKWAVLLVTEGRSMDRGSPLEFQGGQDPALKDFVMTFAKKCSDSGMITPNTPPQLIITPRLPPKDFQNDPYRERAVGVIRETLRKNLNPQNKPSFILVLLSGVDDYIYPGIKRICDVELGLHTVTMLLSKARNDPRKQDQYFSNVALKVNIKLGGINHMLDPQSMAWLKEKKTMMVGIDVTHPSPRSRKGSPSVVAVVASIDDQFVQYPASLAIQRNTNIDREAEEMVQDLETMLLERLLQYQKHNNNRLPDRILVFRDGVSEGQFRLVIRHELPKFLSAFKRLQNGTYRPKLSIVVCGKRHHSYNYATGADHVMKNGNTLPGTVVDKGVTDVFDHDFYLQAHHGLQGSAKTTHYTVVYDENAMSADAIQEHTNRNSYLYARATKAVSLIPPAYYADLACERARLYLNNFLNLADSDGSSVVGSAGGGRKRKTKEDEQAEREKVFQDAKKVWGNGLHESLRGSMFYI</sequence>
<dbReference type="GO" id="GO:0003723">
    <property type="term" value="F:RNA binding"/>
    <property type="evidence" value="ECO:0007669"/>
    <property type="project" value="InterPro"/>
</dbReference>
<protein>
    <submittedName>
        <fullName evidence="5">Piwi-domain-containing protein</fullName>
    </submittedName>
</protein>
<dbReference type="Gene3D" id="3.30.420.10">
    <property type="entry name" value="Ribonuclease H-like superfamily/Ribonuclease H"/>
    <property type="match status" value="1"/>
</dbReference>
<dbReference type="InterPro" id="IPR012337">
    <property type="entry name" value="RNaseH-like_sf"/>
</dbReference>
<dbReference type="Pfam" id="PF02170">
    <property type="entry name" value="PAZ"/>
    <property type="match status" value="1"/>
</dbReference>
<evidence type="ECO:0000256" key="2">
    <source>
        <dbReference type="SAM" id="MobiDB-lite"/>
    </source>
</evidence>
<dbReference type="SMART" id="SM01163">
    <property type="entry name" value="DUF1785"/>
    <property type="match status" value="1"/>
</dbReference>
<dbReference type="Pfam" id="PF08699">
    <property type="entry name" value="ArgoL1"/>
    <property type="match status" value="1"/>
</dbReference>
<feature type="domain" description="PAZ" evidence="3">
    <location>
        <begin position="233"/>
        <end position="333"/>
    </location>
</feature>
<dbReference type="SUPFAM" id="SSF101690">
    <property type="entry name" value="PAZ domain"/>
    <property type="match status" value="1"/>
</dbReference>
<dbReference type="CDD" id="cd02846">
    <property type="entry name" value="PAZ_argonaute_like"/>
    <property type="match status" value="1"/>
</dbReference>
<evidence type="ECO:0000256" key="1">
    <source>
        <dbReference type="RuleBase" id="RU361178"/>
    </source>
</evidence>
<dbReference type="PROSITE" id="PS50821">
    <property type="entry name" value="PAZ"/>
    <property type="match status" value="1"/>
</dbReference>
<comment type="caution">
    <text evidence="5">The sequence shown here is derived from an EMBL/GenBank/DDBJ whole genome shotgun (WGS) entry which is preliminary data.</text>
</comment>
<dbReference type="EMBL" id="JAEVFJ010000004">
    <property type="protein sequence ID" value="KAH8105177.1"/>
    <property type="molecule type" value="Genomic_DNA"/>
</dbReference>
<dbReference type="PANTHER" id="PTHR22891">
    <property type="entry name" value="EUKARYOTIC TRANSLATION INITIATION FACTOR 2C"/>
    <property type="match status" value="1"/>
</dbReference>
<gene>
    <name evidence="5" type="ORF">BXZ70DRAFT_919673</name>
</gene>
<proteinExistence type="inferred from homology"/>
<feature type="domain" description="Piwi" evidence="4">
    <location>
        <begin position="529"/>
        <end position="842"/>
    </location>
</feature>
<dbReference type="Gene3D" id="2.170.260.10">
    <property type="entry name" value="paz domain"/>
    <property type="match status" value="1"/>
</dbReference>
<dbReference type="PROSITE" id="PS50822">
    <property type="entry name" value="PIWI"/>
    <property type="match status" value="1"/>
</dbReference>
<keyword evidence="6" id="KW-1185">Reference proteome</keyword>
<dbReference type="Pfam" id="PF16488">
    <property type="entry name" value="ArgoL2"/>
    <property type="match status" value="1"/>
</dbReference>
<dbReference type="Proteomes" id="UP000813824">
    <property type="component" value="Unassembled WGS sequence"/>
</dbReference>
<dbReference type="InterPro" id="IPR003100">
    <property type="entry name" value="PAZ_dom"/>
</dbReference>
<dbReference type="Gene3D" id="3.40.50.2300">
    <property type="match status" value="1"/>
</dbReference>
<dbReference type="InterPro" id="IPR032474">
    <property type="entry name" value="Argonaute_N"/>
</dbReference>
<feature type="region of interest" description="Disordered" evidence="2">
    <location>
        <begin position="854"/>
        <end position="875"/>
    </location>
</feature>
<dbReference type="SMART" id="SM00949">
    <property type="entry name" value="PAZ"/>
    <property type="match status" value="1"/>
</dbReference>
<comment type="similarity">
    <text evidence="1">Belongs to the argonaute family.</text>
</comment>
<accession>A0A8K0XT49</accession>
<dbReference type="InterPro" id="IPR045246">
    <property type="entry name" value="Piwi_ago-like"/>
</dbReference>
<dbReference type="CDD" id="cd04657">
    <property type="entry name" value="Piwi_ago-like"/>
    <property type="match status" value="1"/>
</dbReference>